<feature type="active site" description="Acyl-thioester intermediate" evidence="2">
    <location>
        <position position="237"/>
    </location>
</feature>
<dbReference type="InterPro" id="IPR023365">
    <property type="entry name" value="Sortase_dom-sf"/>
</dbReference>
<accession>A0AAW6A0L0</accession>
<reference evidence="4" key="1">
    <citation type="submission" date="2023-01" db="EMBL/GenBank/DDBJ databases">
        <title>Human gut microbiome strain richness.</title>
        <authorList>
            <person name="Chen-Liaw A."/>
        </authorList>
    </citation>
    <scope>NUCLEOTIDE SEQUENCE</scope>
    <source>
        <strain evidence="4">BSD2780120875st1_E5_BSD2780120875b_170604</strain>
    </source>
</reference>
<feature type="transmembrane region" description="Helical" evidence="3">
    <location>
        <begin position="24"/>
        <end position="45"/>
    </location>
</feature>
<dbReference type="NCBIfam" id="TIGR01076">
    <property type="entry name" value="sortase_fam"/>
    <property type="match status" value="1"/>
</dbReference>
<keyword evidence="1" id="KW-0378">Hydrolase</keyword>
<comment type="caution">
    <text evidence="4">The sequence shown here is derived from an EMBL/GenBank/DDBJ whole genome shotgun (WGS) entry which is preliminary data.</text>
</comment>
<dbReference type="Pfam" id="PF04203">
    <property type="entry name" value="Sortase"/>
    <property type="match status" value="1"/>
</dbReference>
<proteinExistence type="predicted"/>
<keyword evidence="3" id="KW-0472">Membrane</keyword>
<dbReference type="GO" id="GO:0016787">
    <property type="term" value="F:hydrolase activity"/>
    <property type="evidence" value="ECO:0007669"/>
    <property type="project" value="UniProtKB-KW"/>
</dbReference>
<dbReference type="RefSeq" id="WP_271726104.1">
    <property type="nucleotide sequence ID" value="NZ_JADMXZ010000003.1"/>
</dbReference>
<dbReference type="EMBL" id="JAQKGX010000004">
    <property type="protein sequence ID" value="MDB1162302.1"/>
    <property type="molecule type" value="Genomic_DNA"/>
</dbReference>
<dbReference type="NCBIfam" id="NF033745">
    <property type="entry name" value="class_C_sortase"/>
    <property type="match status" value="1"/>
</dbReference>
<evidence type="ECO:0000256" key="2">
    <source>
        <dbReference type="PIRSR" id="PIRSR605754-1"/>
    </source>
</evidence>
<keyword evidence="3" id="KW-1133">Transmembrane helix</keyword>
<evidence type="ECO:0000256" key="3">
    <source>
        <dbReference type="SAM" id="Phobius"/>
    </source>
</evidence>
<dbReference type="InterPro" id="IPR005754">
    <property type="entry name" value="Sortase"/>
</dbReference>
<keyword evidence="3" id="KW-0812">Transmembrane</keyword>
<protein>
    <submittedName>
        <fullName evidence="4">Class C sortase</fullName>
    </submittedName>
</protein>
<gene>
    <name evidence="4" type="ORF">PL707_08510</name>
</gene>
<organism evidence="4 5">
    <name type="scientific">Bifidobacterium catenulatum</name>
    <dbReference type="NCBI Taxonomy" id="1686"/>
    <lineage>
        <taxon>Bacteria</taxon>
        <taxon>Bacillati</taxon>
        <taxon>Actinomycetota</taxon>
        <taxon>Actinomycetes</taxon>
        <taxon>Bifidobacteriales</taxon>
        <taxon>Bifidobacteriaceae</taxon>
        <taxon>Bifidobacterium</taxon>
    </lineage>
</organism>
<evidence type="ECO:0000313" key="5">
    <source>
        <dbReference type="Proteomes" id="UP001211105"/>
    </source>
</evidence>
<dbReference type="AlphaFoldDB" id="A0AAW6A0L0"/>
<evidence type="ECO:0000313" key="4">
    <source>
        <dbReference type="EMBL" id="MDB1162302.1"/>
    </source>
</evidence>
<feature type="active site" description="Proton donor/acceptor" evidence="2">
    <location>
        <position position="175"/>
    </location>
</feature>
<dbReference type="SUPFAM" id="SSF63817">
    <property type="entry name" value="Sortase"/>
    <property type="match status" value="1"/>
</dbReference>
<sequence length="304" mass="32884">MTTAVETAPTRRSLRLRARRARRLLAAAVACLILGLVPLTGVLIVQGVNSSNAAAQAERQEHAMERWTPAEQRHALAQARAYNKALTASEQHAIGSITDPETGAADFAAKADKDYWHTLKGAQGVMGTIRIPRIGVTLPIRHGSDETALANGAGHLYGTSLPVGGKSTHTVITAHRGVPDKELFTRLDELHKGDVFYLTVAGRTIAYKVFRIMQVDPQDTSHVRIRKGEDLATLLTCTPYGVNTQRLLVTGRRAAMPDDVPKPEDAPKDIKPLWVGTGVGATVALLGCVTIPRGQRCRPARHLR</sequence>
<dbReference type="Gene3D" id="2.40.260.10">
    <property type="entry name" value="Sortase"/>
    <property type="match status" value="1"/>
</dbReference>
<evidence type="ECO:0000256" key="1">
    <source>
        <dbReference type="ARBA" id="ARBA00022801"/>
    </source>
</evidence>
<dbReference type="Proteomes" id="UP001211105">
    <property type="component" value="Unassembled WGS sequence"/>
</dbReference>
<dbReference type="InterPro" id="IPR042002">
    <property type="entry name" value="Sortase_C"/>
</dbReference>
<name>A0AAW6A0L0_9BIFI</name>
<dbReference type="CDD" id="cd05827">
    <property type="entry name" value="Sortase_C"/>
    <property type="match status" value="1"/>
</dbReference>